<evidence type="ECO:0000313" key="2">
    <source>
        <dbReference type="EMBL" id="TMQ49626.1"/>
    </source>
</evidence>
<feature type="signal peptide" evidence="1">
    <location>
        <begin position="1"/>
        <end position="24"/>
    </location>
</feature>
<dbReference type="AlphaFoldDB" id="A0A538SE20"/>
<sequence>MCRAWARSAIVVAALAGFAGRAAADDVVRSEVDARKVGLHDQVQLTITVEGSHLPNQAPMPALTNLQVVGGPAVSTQMSFVNGHMSQSRSWTYALEPQAVGRAEVGPVTVKLGSTETSAPAIPIEVVAGSVKPQPAPQRSNDIFDEDPFSRLGRQRQAEPRLFVEAKPSRTRLYVGEPLLLTYYLYTQTGVSGLQLAQAPQFQGFWAEDLNSPERPTGEAITVDGVTYRRFPVMMKLLFPTRAGRLTIPAATLSIGILRQSFFDVGGVVQRSTKPVTVEVRPIPEEPGFSGAVGHFRADASVDRPNLSLGDAATLRFKVEGSGNLKWVDRAPEVNVQGAKVYPPQVKSDLRASSAGISGSRTWEFVIVPQTSGTIEIPSLAFSYFDPSKERVVRSETPPVPLRVAGGAPGAAAPVPMTATAPALRGGPLPLRADLELGSRSFPFSGKAVAVAAGLALVLHGLLWGSGRLGQLRLGGPRGAAAPRSTRSALRDLERIGRDGMSKEKAAGLIEKTIHGVFGSLDGQEDERARAVRDLLDEVHSLRYAPQLGDYSEKLRELAAHAVEVVRRWA</sequence>
<evidence type="ECO:0000256" key="1">
    <source>
        <dbReference type="SAM" id="SignalP"/>
    </source>
</evidence>
<dbReference type="Proteomes" id="UP000320184">
    <property type="component" value="Unassembled WGS sequence"/>
</dbReference>
<comment type="caution">
    <text evidence="2">The sequence shown here is derived from an EMBL/GenBank/DDBJ whole genome shotgun (WGS) entry which is preliminary data.</text>
</comment>
<dbReference type="InterPro" id="IPR025738">
    <property type="entry name" value="BatD"/>
</dbReference>
<proteinExistence type="predicted"/>
<protein>
    <submittedName>
        <fullName evidence="2">Protein BatD</fullName>
    </submittedName>
</protein>
<evidence type="ECO:0000313" key="3">
    <source>
        <dbReference type="Proteomes" id="UP000320184"/>
    </source>
</evidence>
<feature type="chain" id="PRO_5021957765" evidence="1">
    <location>
        <begin position="25"/>
        <end position="570"/>
    </location>
</feature>
<keyword evidence="1" id="KW-0732">Signal</keyword>
<dbReference type="PANTHER" id="PTHR40940">
    <property type="entry name" value="PROTEIN BATD-RELATED"/>
    <property type="match status" value="1"/>
</dbReference>
<accession>A0A538SE20</accession>
<dbReference type="PANTHER" id="PTHR40940:SF2">
    <property type="entry name" value="BATD"/>
    <property type="match status" value="1"/>
</dbReference>
<dbReference type="EMBL" id="VBOT01000120">
    <property type="protein sequence ID" value="TMQ49626.1"/>
    <property type="molecule type" value="Genomic_DNA"/>
</dbReference>
<organism evidence="2 3">
    <name type="scientific">Eiseniibacteriota bacterium</name>
    <dbReference type="NCBI Taxonomy" id="2212470"/>
    <lineage>
        <taxon>Bacteria</taxon>
        <taxon>Candidatus Eiseniibacteriota</taxon>
    </lineage>
</organism>
<name>A0A538SE20_UNCEI</name>
<gene>
    <name evidence="2" type="ORF">E6K73_09680</name>
</gene>
<reference evidence="2 3" key="1">
    <citation type="journal article" date="2019" name="Nat. Microbiol.">
        <title>Mediterranean grassland soil C-N compound turnover is dependent on rainfall and depth, and is mediated by genomically divergent microorganisms.</title>
        <authorList>
            <person name="Diamond S."/>
            <person name="Andeer P.F."/>
            <person name="Li Z."/>
            <person name="Crits-Christoph A."/>
            <person name="Burstein D."/>
            <person name="Anantharaman K."/>
            <person name="Lane K.R."/>
            <person name="Thomas B.C."/>
            <person name="Pan C."/>
            <person name="Northen T.R."/>
            <person name="Banfield J.F."/>
        </authorList>
    </citation>
    <scope>NUCLEOTIDE SEQUENCE [LARGE SCALE GENOMIC DNA]</scope>
    <source>
        <strain evidence="2">WS_3</strain>
    </source>
</reference>
<dbReference type="Pfam" id="PF13584">
    <property type="entry name" value="BatD"/>
    <property type="match status" value="2"/>
</dbReference>